<sequence length="73" mass="8759">MKITLCYKIKNFLESILFKYKDFATFFVKNFQRVAGFHEFEILEYLFINHLVAVPKVDEWAGEFTHQKRAATH</sequence>
<dbReference type="Proteomes" id="UP000178841">
    <property type="component" value="Unassembled WGS sequence"/>
</dbReference>
<gene>
    <name evidence="1" type="ORF">A2648_00695</name>
</gene>
<accession>A0A1G2CV44</accession>
<evidence type="ECO:0000313" key="1">
    <source>
        <dbReference type="EMBL" id="OGZ04600.1"/>
    </source>
</evidence>
<dbReference type="STRING" id="1798657.A2648_00695"/>
<protein>
    <submittedName>
        <fullName evidence="1">Uncharacterized protein</fullName>
    </submittedName>
</protein>
<organism evidence="1 2">
    <name type="scientific">Candidatus Lloydbacteria bacterium RIFCSPHIGHO2_01_FULL_41_20</name>
    <dbReference type="NCBI Taxonomy" id="1798657"/>
    <lineage>
        <taxon>Bacteria</taxon>
        <taxon>Candidatus Lloydiibacteriota</taxon>
    </lineage>
</organism>
<dbReference type="AlphaFoldDB" id="A0A1G2CV44"/>
<dbReference type="EMBL" id="MHLH01000004">
    <property type="protein sequence ID" value="OGZ04600.1"/>
    <property type="molecule type" value="Genomic_DNA"/>
</dbReference>
<comment type="caution">
    <text evidence="1">The sequence shown here is derived from an EMBL/GenBank/DDBJ whole genome shotgun (WGS) entry which is preliminary data.</text>
</comment>
<proteinExistence type="predicted"/>
<name>A0A1G2CV44_9BACT</name>
<reference evidence="1 2" key="1">
    <citation type="journal article" date="2016" name="Nat. Commun.">
        <title>Thousands of microbial genomes shed light on interconnected biogeochemical processes in an aquifer system.</title>
        <authorList>
            <person name="Anantharaman K."/>
            <person name="Brown C.T."/>
            <person name="Hug L.A."/>
            <person name="Sharon I."/>
            <person name="Castelle C.J."/>
            <person name="Probst A.J."/>
            <person name="Thomas B.C."/>
            <person name="Singh A."/>
            <person name="Wilkins M.J."/>
            <person name="Karaoz U."/>
            <person name="Brodie E.L."/>
            <person name="Williams K.H."/>
            <person name="Hubbard S.S."/>
            <person name="Banfield J.F."/>
        </authorList>
    </citation>
    <scope>NUCLEOTIDE SEQUENCE [LARGE SCALE GENOMIC DNA]</scope>
</reference>
<evidence type="ECO:0000313" key="2">
    <source>
        <dbReference type="Proteomes" id="UP000178841"/>
    </source>
</evidence>